<evidence type="ECO:0000313" key="9">
    <source>
        <dbReference type="EMBL" id="MBK1816656.1"/>
    </source>
</evidence>
<evidence type="ECO:0000313" key="10">
    <source>
        <dbReference type="Proteomes" id="UP000600139"/>
    </source>
</evidence>
<dbReference type="GO" id="GO:0004252">
    <property type="term" value="F:serine-type endopeptidase activity"/>
    <property type="evidence" value="ECO:0007669"/>
    <property type="project" value="InterPro"/>
</dbReference>
<dbReference type="InterPro" id="IPR022764">
    <property type="entry name" value="Peptidase_S54_rhomboid_dom"/>
</dbReference>
<keyword evidence="10" id="KW-1185">Reference proteome</keyword>
<dbReference type="Proteomes" id="UP000600139">
    <property type="component" value="Unassembled WGS sequence"/>
</dbReference>
<dbReference type="AlphaFoldDB" id="A0A934R3Y2"/>
<organism evidence="9 10">
    <name type="scientific">Luteolibacter yonseiensis</name>
    <dbReference type="NCBI Taxonomy" id="1144680"/>
    <lineage>
        <taxon>Bacteria</taxon>
        <taxon>Pseudomonadati</taxon>
        <taxon>Verrucomicrobiota</taxon>
        <taxon>Verrucomicrobiia</taxon>
        <taxon>Verrucomicrobiales</taxon>
        <taxon>Verrucomicrobiaceae</taxon>
        <taxon>Luteolibacter</taxon>
    </lineage>
</organism>
<dbReference type="Pfam" id="PF01694">
    <property type="entry name" value="Rhomboid"/>
    <property type="match status" value="1"/>
</dbReference>
<dbReference type="InterPro" id="IPR035952">
    <property type="entry name" value="Rhomboid-like_sf"/>
</dbReference>
<evidence type="ECO:0000256" key="1">
    <source>
        <dbReference type="ARBA" id="ARBA00004141"/>
    </source>
</evidence>
<feature type="transmembrane region" description="Helical" evidence="7">
    <location>
        <begin position="372"/>
        <end position="391"/>
    </location>
</feature>
<dbReference type="GO" id="GO:0006508">
    <property type="term" value="P:proteolysis"/>
    <property type="evidence" value="ECO:0007669"/>
    <property type="project" value="UniProtKB-KW"/>
</dbReference>
<feature type="transmembrane region" description="Helical" evidence="7">
    <location>
        <begin position="99"/>
        <end position="118"/>
    </location>
</feature>
<dbReference type="Gene3D" id="1.20.1540.10">
    <property type="entry name" value="Rhomboid-like"/>
    <property type="match status" value="1"/>
</dbReference>
<comment type="caution">
    <text evidence="9">The sequence shown here is derived from an EMBL/GenBank/DDBJ whole genome shotgun (WGS) entry which is preliminary data.</text>
</comment>
<reference evidence="9" key="1">
    <citation type="submission" date="2021-01" db="EMBL/GenBank/DDBJ databases">
        <title>Modified the classification status of verrucomicrobia.</title>
        <authorList>
            <person name="Feng X."/>
        </authorList>
    </citation>
    <scope>NUCLEOTIDE SEQUENCE</scope>
    <source>
        <strain evidence="9">JCM 18052</strain>
    </source>
</reference>
<feature type="transmembrane region" description="Helical" evidence="7">
    <location>
        <begin position="317"/>
        <end position="336"/>
    </location>
</feature>
<dbReference type="RefSeq" id="WP_200351588.1">
    <property type="nucleotide sequence ID" value="NZ_BAABHZ010000006.1"/>
</dbReference>
<evidence type="ECO:0000256" key="6">
    <source>
        <dbReference type="ARBA" id="ARBA00023136"/>
    </source>
</evidence>
<evidence type="ECO:0000256" key="5">
    <source>
        <dbReference type="ARBA" id="ARBA00022989"/>
    </source>
</evidence>
<evidence type="ECO:0000256" key="2">
    <source>
        <dbReference type="ARBA" id="ARBA00009045"/>
    </source>
</evidence>
<dbReference type="EMBL" id="JAENIK010000011">
    <property type="protein sequence ID" value="MBK1816656.1"/>
    <property type="molecule type" value="Genomic_DNA"/>
</dbReference>
<dbReference type="PANTHER" id="PTHR43731">
    <property type="entry name" value="RHOMBOID PROTEASE"/>
    <property type="match status" value="1"/>
</dbReference>
<feature type="transmembrane region" description="Helical" evidence="7">
    <location>
        <begin position="207"/>
        <end position="224"/>
    </location>
</feature>
<feature type="transmembrane region" description="Helical" evidence="7">
    <location>
        <begin position="292"/>
        <end position="311"/>
    </location>
</feature>
<keyword evidence="4" id="KW-0378">Hydrolase</keyword>
<dbReference type="InterPro" id="IPR050925">
    <property type="entry name" value="Rhomboid_protease_S54"/>
</dbReference>
<keyword evidence="6 7" id="KW-0472">Membrane</keyword>
<proteinExistence type="inferred from homology"/>
<evidence type="ECO:0000259" key="8">
    <source>
        <dbReference type="Pfam" id="PF01694"/>
    </source>
</evidence>
<comment type="similarity">
    <text evidence="2">Belongs to the peptidase S54 family.</text>
</comment>
<evidence type="ECO:0000256" key="3">
    <source>
        <dbReference type="ARBA" id="ARBA00022692"/>
    </source>
</evidence>
<name>A0A934R3Y2_9BACT</name>
<evidence type="ECO:0000256" key="4">
    <source>
        <dbReference type="ARBA" id="ARBA00022801"/>
    </source>
</evidence>
<keyword evidence="3 7" id="KW-0812">Transmembrane</keyword>
<keyword evidence="9" id="KW-0645">Protease</keyword>
<feature type="transmembrane region" description="Helical" evidence="7">
    <location>
        <begin position="138"/>
        <end position="164"/>
    </location>
</feature>
<evidence type="ECO:0000256" key="7">
    <source>
        <dbReference type="SAM" id="Phobius"/>
    </source>
</evidence>
<gene>
    <name evidence="9" type="ORF">JIN84_13605</name>
</gene>
<protein>
    <submittedName>
        <fullName evidence="9">Rhomboid family intramembrane serine protease</fullName>
    </submittedName>
</protein>
<feature type="transmembrane region" description="Helical" evidence="7">
    <location>
        <begin position="348"/>
        <end position="366"/>
    </location>
</feature>
<dbReference type="GO" id="GO:0016020">
    <property type="term" value="C:membrane"/>
    <property type="evidence" value="ECO:0007669"/>
    <property type="project" value="UniProtKB-SubCell"/>
</dbReference>
<accession>A0A934R3Y2</accession>
<feature type="domain" description="Peptidase S54 rhomboid" evidence="8">
    <location>
        <begin position="251"/>
        <end position="387"/>
    </location>
</feature>
<keyword evidence="5 7" id="KW-1133">Transmembrane helix</keyword>
<feature type="transmembrane region" description="Helical" evidence="7">
    <location>
        <begin position="403"/>
        <end position="425"/>
    </location>
</feature>
<dbReference type="PANTHER" id="PTHR43731:SF14">
    <property type="entry name" value="PRESENILIN-ASSOCIATED RHOMBOID-LIKE PROTEIN, MITOCHONDRIAL"/>
    <property type="match status" value="1"/>
</dbReference>
<dbReference type="SUPFAM" id="SSF144091">
    <property type="entry name" value="Rhomboid-like"/>
    <property type="match status" value="1"/>
</dbReference>
<feature type="transmembrane region" description="Helical" evidence="7">
    <location>
        <begin position="261"/>
        <end position="280"/>
    </location>
</feature>
<sequence>MNEAHLENADAPVWAREDAFPEAPAGWGWVDVKSRVSCDSLEALTEAIRDDHDGSLALVWTPDHPRMMLAEELKGMGDALRTARSRWVREDMDDAGYKLRWFGTALVGFSLYSFYGGFQYAGRLAAQSGVVPDMGSKLAFATRAMLGSTSSGLALLMFVIFAFIPWYQARKRSKQLGRWTEKGIADAAPTIRFETWLAWQKAPLTKVFLILISLVALAQILVQFKSDGIGTFMHFGGTAAAGLQKQTYLEGDWWRLFTAPFLHGNIVHFLMNAAGLLYLGKRLEVFARWPHLPLVFLFSACIGGEASARFVDAPSVGASGGLMGWLGFLMVFETLHKQLVPLRARRRLAAGVLLTALIGVIGYRYIDNAAHAGGLLAGMIYGVIVFPSTASARRPRSTVTDRIAGGAAMVVLVASALLAAARVLAG</sequence>
<comment type="subcellular location">
    <subcellularLocation>
        <location evidence="1">Membrane</location>
        <topology evidence="1">Multi-pass membrane protein</topology>
    </subcellularLocation>
</comment>